<organism evidence="9 10">
    <name type="scientific">Piedraia hortae CBS 480.64</name>
    <dbReference type="NCBI Taxonomy" id="1314780"/>
    <lineage>
        <taxon>Eukaryota</taxon>
        <taxon>Fungi</taxon>
        <taxon>Dikarya</taxon>
        <taxon>Ascomycota</taxon>
        <taxon>Pezizomycotina</taxon>
        <taxon>Dothideomycetes</taxon>
        <taxon>Dothideomycetidae</taxon>
        <taxon>Capnodiales</taxon>
        <taxon>Piedraiaceae</taxon>
        <taxon>Piedraia</taxon>
    </lineage>
</organism>
<dbReference type="GO" id="GO:0030600">
    <property type="term" value="F:feruloyl esterase activity"/>
    <property type="evidence" value="ECO:0007669"/>
    <property type="project" value="UniProtKB-ARBA"/>
</dbReference>
<dbReference type="OrthoDB" id="3039123at2759"/>
<dbReference type="EMBL" id="MU005985">
    <property type="protein sequence ID" value="KAF2860053.1"/>
    <property type="molecule type" value="Genomic_DNA"/>
</dbReference>
<evidence type="ECO:0000256" key="8">
    <source>
        <dbReference type="RuleBase" id="RU361238"/>
    </source>
</evidence>
<accession>A0A6A7BY76</accession>
<evidence type="ECO:0000256" key="3">
    <source>
        <dbReference type="ARBA" id="ARBA00022723"/>
    </source>
</evidence>
<evidence type="ECO:0000256" key="7">
    <source>
        <dbReference type="ARBA" id="ARBA00023157"/>
    </source>
</evidence>
<dbReference type="InterPro" id="IPR011118">
    <property type="entry name" value="Tannase/feruloyl_esterase"/>
</dbReference>
<gene>
    <name evidence="9" type="ORF">K470DRAFT_258221</name>
</gene>
<keyword evidence="2" id="KW-0719">Serine esterase</keyword>
<dbReference type="AlphaFoldDB" id="A0A6A7BY76"/>
<keyword evidence="3" id="KW-0479">Metal-binding</keyword>
<evidence type="ECO:0000256" key="5">
    <source>
        <dbReference type="ARBA" id="ARBA00022801"/>
    </source>
</evidence>
<keyword evidence="7" id="KW-1015">Disulfide bond</keyword>
<evidence type="ECO:0000256" key="6">
    <source>
        <dbReference type="ARBA" id="ARBA00022837"/>
    </source>
</evidence>
<dbReference type="EC" id="3.1.1.-" evidence="8"/>
<keyword evidence="10" id="KW-1185">Reference proteome</keyword>
<dbReference type="Proteomes" id="UP000799421">
    <property type="component" value="Unassembled WGS sequence"/>
</dbReference>
<evidence type="ECO:0000256" key="2">
    <source>
        <dbReference type="ARBA" id="ARBA00022487"/>
    </source>
</evidence>
<keyword evidence="6" id="KW-0106">Calcium</keyword>
<keyword evidence="4" id="KW-0732">Signal</keyword>
<proteinExistence type="inferred from homology"/>
<evidence type="ECO:0000313" key="10">
    <source>
        <dbReference type="Proteomes" id="UP000799421"/>
    </source>
</evidence>
<dbReference type="InterPro" id="IPR029058">
    <property type="entry name" value="AB_hydrolase_fold"/>
</dbReference>
<keyword evidence="5 8" id="KW-0378">Hydrolase</keyword>
<reference evidence="9" key="1">
    <citation type="journal article" date="2020" name="Stud. Mycol.">
        <title>101 Dothideomycetes genomes: a test case for predicting lifestyles and emergence of pathogens.</title>
        <authorList>
            <person name="Haridas S."/>
            <person name="Albert R."/>
            <person name="Binder M."/>
            <person name="Bloem J."/>
            <person name="Labutti K."/>
            <person name="Salamov A."/>
            <person name="Andreopoulos B."/>
            <person name="Baker S."/>
            <person name="Barry K."/>
            <person name="Bills G."/>
            <person name="Bluhm B."/>
            <person name="Cannon C."/>
            <person name="Castanera R."/>
            <person name="Culley D."/>
            <person name="Daum C."/>
            <person name="Ezra D."/>
            <person name="Gonzalez J."/>
            <person name="Henrissat B."/>
            <person name="Kuo A."/>
            <person name="Liang C."/>
            <person name="Lipzen A."/>
            <person name="Lutzoni F."/>
            <person name="Magnuson J."/>
            <person name="Mondo S."/>
            <person name="Nolan M."/>
            <person name="Ohm R."/>
            <person name="Pangilinan J."/>
            <person name="Park H.-J."/>
            <person name="Ramirez L."/>
            <person name="Alfaro M."/>
            <person name="Sun H."/>
            <person name="Tritt A."/>
            <person name="Yoshinaga Y."/>
            <person name="Zwiers L.-H."/>
            <person name="Turgeon B."/>
            <person name="Goodwin S."/>
            <person name="Spatafora J."/>
            <person name="Crous P."/>
            <person name="Grigoriev I."/>
        </authorList>
    </citation>
    <scope>NUCLEOTIDE SEQUENCE</scope>
    <source>
        <strain evidence="9">CBS 480.64</strain>
    </source>
</reference>
<comment type="similarity">
    <text evidence="1 8">Belongs to the tannase family.</text>
</comment>
<dbReference type="PANTHER" id="PTHR33938">
    <property type="entry name" value="FERULOYL ESTERASE B-RELATED"/>
    <property type="match status" value="1"/>
</dbReference>
<evidence type="ECO:0000256" key="4">
    <source>
        <dbReference type="ARBA" id="ARBA00022729"/>
    </source>
</evidence>
<dbReference type="PANTHER" id="PTHR33938:SF8">
    <property type="entry name" value="CARBOXYLIC ESTER HYDROLASE"/>
    <property type="match status" value="1"/>
</dbReference>
<dbReference type="GO" id="GO:0046872">
    <property type="term" value="F:metal ion binding"/>
    <property type="evidence" value="ECO:0007669"/>
    <property type="project" value="UniProtKB-KW"/>
</dbReference>
<dbReference type="Pfam" id="PF07519">
    <property type="entry name" value="Tannase"/>
    <property type="match status" value="1"/>
</dbReference>
<evidence type="ECO:0000313" key="9">
    <source>
        <dbReference type="EMBL" id="KAF2860053.1"/>
    </source>
</evidence>
<protein>
    <recommendedName>
        <fullName evidence="8">Carboxylic ester hydrolase</fullName>
        <ecNumber evidence="8">3.1.1.-</ecNumber>
    </recommendedName>
</protein>
<sequence length="548" mass="60195">MKPHWPLPASLSLSAYAGRPSRCDPSYFTEIAVPGTQILDVSTTLQWQYLNDASYATGLDHPAQAKPIDFCNVTVSLTHPGWNDRVHIYVWLPLNDNWNGRYMSVGGGGLVAGGEGGLAEPVSMGYAAANTDGGHSVFVPFADLFNSEDWALTSPGNTNWYGINDFASRSIGDLPKVAKQVVGVFYGKGPKYSYWTGCSTGGRQGLMSAQRYAGDHDGILAAASAINWDVFWAAGIWPHVIMYEAGYFLPPCEFEVLRQGAIDACDELDGVRDGVISAEWLCNFTATELVGHKFRCGGRERYVSRTAAEVVDKIWKGPHDVHGRRIWYGLTRDTPTSAVLLGASIGTAKTECDAQQDHCHGVPFPLTTDVIRNWVMKDPDFDPETMDAEMFRHIVRKSRSEFASVIGTADPDLTEFKKAGGKMITWHGLADQIIPKNGTSSYYDLVEACDPDVRNYYRYFEAPGVFHCAGGPGPNPIGVFDALIKWVEQDKAPETLHATTVPWGSDNARLTRPLCLYPLVAAYIGGDKNEAASYRCAKAYDAYRRQDL</sequence>
<evidence type="ECO:0000256" key="1">
    <source>
        <dbReference type="ARBA" id="ARBA00006249"/>
    </source>
</evidence>
<name>A0A6A7BY76_9PEZI</name>
<dbReference type="SUPFAM" id="SSF53474">
    <property type="entry name" value="alpha/beta-Hydrolases"/>
    <property type="match status" value="1"/>
</dbReference>